<evidence type="ECO:0000256" key="2">
    <source>
        <dbReference type="ARBA" id="ARBA00022723"/>
    </source>
</evidence>
<evidence type="ECO:0000256" key="3">
    <source>
        <dbReference type="ARBA" id="ARBA00022801"/>
    </source>
</evidence>
<dbReference type="RefSeq" id="WP_221025743.1">
    <property type="nucleotide sequence ID" value="NZ_JAIEZQ010000002.1"/>
</dbReference>
<keyword evidence="1" id="KW-0645">Protease</keyword>
<protein>
    <submittedName>
        <fullName evidence="7">Matrixin family metalloprotease</fullName>
        <ecNumber evidence="7">3.4.24.-</ecNumber>
    </submittedName>
</protein>
<keyword evidence="5" id="KW-1133">Transmembrane helix</keyword>
<reference evidence="7 8" key="1">
    <citation type="submission" date="2021-08" db="EMBL/GenBank/DDBJ databases">
        <title>Nocardioides bacterium WL0053 sp. nov., isolated from the sediment.</title>
        <authorList>
            <person name="Wang L."/>
            <person name="Zhang D."/>
            <person name="Zhang A."/>
        </authorList>
    </citation>
    <scope>NUCLEOTIDE SEQUENCE [LARGE SCALE GENOMIC DNA]</scope>
    <source>
        <strain evidence="7 8">WL0053</strain>
    </source>
</reference>
<dbReference type="SUPFAM" id="SSF55486">
    <property type="entry name" value="Metalloproteases ('zincins'), catalytic domain"/>
    <property type="match status" value="1"/>
</dbReference>
<proteinExistence type="predicted"/>
<evidence type="ECO:0000256" key="1">
    <source>
        <dbReference type="ARBA" id="ARBA00022670"/>
    </source>
</evidence>
<dbReference type="GO" id="GO:0008237">
    <property type="term" value="F:metallopeptidase activity"/>
    <property type="evidence" value="ECO:0007669"/>
    <property type="project" value="UniProtKB-KW"/>
</dbReference>
<dbReference type="InterPro" id="IPR024079">
    <property type="entry name" value="MetalloPept_cat_dom_sf"/>
</dbReference>
<keyword evidence="8" id="KW-1185">Reference proteome</keyword>
<sequence>MRGQLWDRMTFGPWRRRRWMLRQLRRLDELDAREARAAADRRRPRRSVAQPFRTAVVVCATTAIVVVGLGVLLHREYGLTLTADGLRGPTPLSRPPEVTPGVGSHAFAMTQPGDESRPVTYSPCREVAVVVNDALAPPGSAGLVEEALAEVSAATGLRLVLEGTTDEPAAERRELRIPERYGDRWAPALVAWTTPEQVPGLRGDVAGLGGSSAFELGVLGRLRYVSGTVHLDAPAMATILARPDGRDLARAVVMHELGHLVGLDHVDDPRELMYADNVGVTGFGPGDREGLAALGSGDCL</sequence>
<keyword evidence="3 7" id="KW-0378">Hydrolase</keyword>
<organism evidence="7 8">
    <name type="scientific">Nocardioides jiangsuensis</name>
    <dbReference type="NCBI Taxonomy" id="2866161"/>
    <lineage>
        <taxon>Bacteria</taxon>
        <taxon>Bacillati</taxon>
        <taxon>Actinomycetota</taxon>
        <taxon>Actinomycetes</taxon>
        <taxon>Propionibacteriales</taxon>
        <taxon>Nocardioidaceae</taxon>
        <taxon>Nocardioides</taxon>
    </lineage>
</organism>
<name>A0ABS7RNM6_9ACTN</name>
<dbReference type="InterPro" id="IPR001818">
    <property type="entry name" value="Pept_M10_metallopeptidase"/>
</dbReference>
<dbReference type="Pfam" id="PF00413">
    <property type="entry name" value="Peptidase_M10"/>
    <property type="match status" value="1"/>
</dbReference>
<dbReference type="EC" id="3.4.24.-" evidence="7"/>
<evidence type="ECO:0000259" key="6">
    <source>
        <dbReference type="Pfam" id="PF00413"/>
    </source>
</evidence>
<evidence type="ECO:0000313" key="8">
    <source>
        <dbReference type="Proteomes" id="UP000754710"/>
    </source>
</evidence>
<dbReference type="Proteomes" id="UP000754710">
    <property type="component" value="Unassembled WGS sequence"/>
</dbReference>
<evidence type="ECO:0000313" key="7">
    <source>
        <dbReference type="EMBL" id="MBY9076059.1"/>
    </source>
</evidence>
<keyword evidence="2" id="KW-0479">Metal-binding</keyword>
<gene>
    <name evidence="7" type="ORF">K1X13_14585</name>
</gene>
<accession>A0ABS7RNM6</accession>
<dbReference type="EMBL" id="JAIEZQ010000002">
    <property type="protein sequence ID" value="MBY9076059.1"/>
    <property type="molecule type" value="Genomic_DNA"/>
</dbReference>
<feature type="domain" description="Peptidase M10 metallopeptidase" evidence="6">
    <location>
        <begin position="225"/>
        <end position="275"/>
    </location>
</feature>
<evidence type="ECO:0000256" key="5">
    <source>
        <dbReference type="SAM" id="Phobius"/>
    </source>
</evidence>
<keyword evidence="5" id="KW-0812">Transmembrane</keyword>
<dbReference type="Gene3D" id="3.40.390.10">
    <property type="entry name" value="Collagenase (Catalytic Domain)"/>
    <property type="match status" value="1"/>
</dbReference>
<comment type="caution">
    <text evidence="7">The sequence shown here is derived from an EMBL/GenBank/DDBJ whole genome shotgun (WGS) entry which is preliminary data.</text>
</comment>
<feature type="transmembrane region" description="Helical" evidence="5">
    <location>
        <begin position="52"/>
        <end position="73"/>
    </location>
</feature>
<keyword evidence="4" id="KW-0862">Zinc</keyword>
<evidence type="ECO:0000256" key="4">
    <source>
        <dbReference type="ARBA" id="ARBA00022833"/>
    </source>
</evidence>
<keyword evidence="5" id="KW-0472">Membrane</keyword>
<keyword evidence="7" id="KW-0482">Metalloprotease</keyword>